<protein>
    <submittedName>
        <fullName evidence="1">Uncharacterized protein</fullName>
    </submittedName>
</protein>
<evidence type="ECO:0000313" key="1">
    <source>
        <dbReference type="EMBL" id="RZF53672.1"/>
    </source>
</evidence>
<dbReference type="EMBL" id="SGIM01000004">
    <property type="protein sequence ID" value="RZF53672.1"/>
    <property type="molecule type" value="Genomic_DNA"/>
</dbReference>
<comment type="caution">
    <text evidence="1">The sequence shown here is derived from an EMBL/GenBank/DDBJ whole genome shotgun (WGS) entry which is preliminary data.</text>
</comment>
<sequence length="132" mass="15578">MRSEFEKWYVDTYYTTNELVPPADLFNCYEDTYLNNDVYHQNLVWQHQQSKVDELKKRVDAFKDHAAMLREAAKSHAYTEREQNILLSQADDIDKILEVEQALKGDQYDKHREKAEQAISNGASLTNHRIEL</sequence>
<name>A0A4Q6XJ60_9GAMM</name>
<accession>A0A4Q6XJ60</accession>
<reference evidence="1 2" key="1">
    <citation type="submission" date="2019-02" db="EMBL/GenBank/DDBJ databases">
        <title>The draft genome of Acinetobacter halotolerans strain JCM 31009.</title>
        <authorList>
            <person name="Qin J."/>
            <person name="Feng Y."/>
            <person name="Nemec A."/>
            <person name="Zong Z."/>
        </authorList>
    </citation>
    <scope>NUCLEOTIDE SEQUENCE [LARGE SCALE GENOMIC DNA]</scope>
    <source>
        <strain evidence="1 2">JCM 31009</strain>
    </source>
</reference>
<keyword evidence="2" id="KW-1185">Reference proteome</keyword>
<evidence type="ECO:0000313" key="2">
    <source>
        <dbReference type="Proteomes" id="UP000292110"/>
    </source>
</evidence>
<dbReference type="AlphaFoldDB" id="A0A4Q6XJ60"/>
<proteinExistence type="predicted"/>
<gene>
    <name evidence="1" type="ORF">EXE30_06770</name>
</gene>
<dbReference type="RefSeq" id="WP_130161742.1">
    <property type="nucleotide sequence ID" value="NZ_SGIM01000004.1"/>
</dbReference>
<dbReference type="Proteomes" id="UP000292110">
    <property type="component" value="Unassembled WGS sequence"/>
</dbReference>
<organism evidence="1 2">
    <name type="scientific">Acinetobacter halotolerans</name>
    <dbReference type="NCBI Taxonomy" id="1752076"/>
    <lineage>
        <taxon>Bacteria</taxon>
        <taxon>Pseudomonadati</taxon>
        <taxon>Pseudomonadota</taxon>
        <taxon>Gammaproteobacteria</taxon>
        <taxon>Moraxellales</taxon>
        <taxon>Moraxellaceae</taxon>
        <taxon>Acinetobacter</taxon>
    </lineage>
</organism>